<sequence>IIRIRHLLLFILPLLFSQILYYEVYSFYGTSLVKKMYGSQQFLFVDLFAFDDKSGLGNLVFELIGTIVLARKLERTFVVYRSVYDKMQNKYPEFNNLISEMQWNISNEIMPFGTVFNYQTYHCCRFNPRWESISANGPVTTVKVAYLQSFKYFESTNISDIRHLLAVNATLRSIARERLIPISTLNKFDHKLCVHSRRGDFLHSREQAPSTQEFTVPAVEFVLRQLCTSSDQSL</sequence>
<dbReference type="PANTHER" id="PTHR22898">
    <property type="entry name" value="UNCHARACTERIZED GLYCOSOL TRANSFERASE-RELATED"/>
    <property type="match status" value="1"/>
</dbReference>
<keyword evidence="1" id="KW-0812">Transmembrane</keyword>
<name>A0AAN4Z551_9BILA</name>
<dbReference type="InterPro" id="IPR052501">
    <property type="entry name" value="Alpha-1-2_FucT"/>
</dbReference>
<organism evidence="2 3">
    <name type="scientific">Pristionchus mayeri</name>
    <dbReference type="NCBI Taxonomy" id="1317129"/>
    <lineage>
        <taxon>Eukaryota</taxon>
        <taxon>Metazoa</taxon>
        <taxon>Ecdysozoa</taxon>
        <taxon>Nematoda</taxon>
        <taxon>Chromadorea</taxon>
        <taxon>Rhabditida</taxon>
        <taxon>Rhabditina</taxon>
        <taxon>Diplogasteromorpha</taxon>
        <taxon>Diplogasteroidea</taxon>
        <taxon>Neodiplogasteridae</taxon>
        <taxon>Pristionchus</taxon>
    </lineage>
</organism>
<comment type="caution">
    <text evidence="2">The sequence shown here is derived from an EMBL/GenBank/DDBJ whole genome shotgun (WGS) entry which is preliminary data.</text>
</comment>
<keyword evidence="1" id="KW-0472">Membrane</keyword>
<dbReference type="Proteomes" id="UP001328107">
    <property type="component" value="Unassembled WGS sequence"/>
</dbReference>
<accession>A0AAN4Z551</accession>
<feature type="non-terminal residue" evidence="2">
    <location>
        <position position="1"/>
    </location>
</feature>
<evidence type="ECO:0000256" key="1">
    <source>
        <dbReference type="SAM" id="Phobius"/>
    </source>
</evidence>
<gene>
    <name evidence="2" type="ORF">PMAYCL1PPCAC_04426</name>
</gene>
<dbReference type="AlphaFoldDB" id="A0AAN4Z551"/>
<evidence type="ECO:0000313" key="2">
    <source>
        <dbReference type="EMBL" id="GMR34231.1"/>
    </source>
</evidence>
<keyword evidence="1" id="KW-1133">Transmembrane helix</keyword>
<dbReference type="PANTHER" id="PTHR22898:SF3">
    <property type="entry name" value="ALPHA-1,2-FUCOSYLTRANSFERASE-RELATED"/>
    <property type="match status" value="1"/>
</dbReference>
<reference evidence="3" key="1">
    <citation type="submission" date="2022-10" db="EMBL/GenBank/DDBJ databases">
        <title>Genome assembly of Pristionchus species.</title>
        <authorList>
            <person name="Yoshida K."/>
            <person name="Sommer R.J."/>
        </authorList>
    </citation>
    <scope>NUCLEOTIDE SEQUENCE [LARGE SCALE GENOMIC DNA]</scope>
    <source>
        <strain evidence="3">RS5460</strain>
    </source>
</reference>
<proteinExistence type="predicted"/>
<keyword evidence="3" id="KW-1185">Reference proteome</keyword>
<protein>
    <submittedName>
        <fullName evidence="2">Uncharacterized protein</fullName>
    </submittedName>
</protein>
<evidence type="ECO:0000313" key="3">
    <source>
        <dbReference type="Proteomes" id="UP001328107"/>
    </source>
</evidence>
<feature type="non-terminal residue" evidence="2">
    <location>
        <position position="234"/>
    </location>
</feature>
<feature type="transmembrane region" description="Helical" evidence="1">
    <location>
        <begin position="7"/>
        <end position="28"/>
    </location>
</feature>
<dbReference type="EMBL" id="BTRK01000001">
    <property type="protein sequence ID" value="GMR34231.1"/>
    <property type="molecule type" value="Genomic_DNA"/>
</dbReference>